<dbReference type="InterPro" id="IPR053023">
    <property type="entry name" value="FLAP_modulator"/>
</dbReference>
<organism evidence="3 4">
    <name type="scientific">Klebsormidium nitens</name>
    <name type="common">Green alga</name>
    <name type="synonym">Ulothrix nitens</name>
    <dbReference type="NCBI Taxonomy" id="105231"/>
    <lineage>
        <taxon>Eukaryota</taxon>
        <taxon>Viridiplantae</taxon>
        <taxon>Streptophyta</taxon>
        <taxon>Klebsormidiophyceae</taxon>
        <taxon>Klebsormidiales</taxon>
        <taxon>Klebsormidiaceae</taxon>
        <taxon>Klebsormidium</taxon>
    </lineage>
</organism>
<dbReference type="PANTHER" id="PTHR33975">
    <property type="entry name" value="MYELIN-ASSOCIATED OLIGODENDROCYTE BASIC PROTEIN"/>
    <property type="match status" value="1"/>
</dbReference>
<evidence type="ECO:0000256" key="2">
    <source>
        <dbReference type="SAM" id="Phobius"/>
    </source>
</evidence>
<dbReference type="PANTHER" id="PTHR33975:SF2">
    <property type="entry name" value="MYELIN-ASSOCIATED OLIGODENDROCYTE BASIC PROTEIN"/>
    <property type="match status" value="1"/>
</dbReference>
<evidence type="ECO:0000256" key="1">
    <source>
        <dbReference type="SAM" id="MobiDB-lite"/>
    </source>
</evidence>
<name>A0A1Y1IEL0_KLENI</name>
<evidence type="ECO:0008006" key="5">
    <source>
        <dbReference type="Google" id="ProtNLM"/>
    </source>
</evidence>
<evidence type="ECO:0000313" key="3">
    <source>
        <dbReference type="EMBL" id="GAQ86548.1"/>
    </source>
</evidence>
<feature type="compositionally biased region" description="Gly residues" evidence="1">
    <location>
        <begin position="166"/>
        <end position="179"/>
    </location>
</feature>
<dbReference type="InterPro" id="IPR010903">
    <property type="entry name" value="DUF1517"/>
</dbReference>
<reference evidence="3 4" key="1">
    <citation type="journal article" date="2014" name="Nat. Commun.">
        <title>Klebsormidium flaccidum genome reveals primary factors for plant terrestrial adaptation.</title>
        <authorList>
            <person name="Hori K."/>
            <person name="Maruyama F."/>
            <person name="Fujisawa T."/>
            <person name="Togashi T."/>
            <person name="Yamamoto N."/>
            <person name="Seo M."/>
            <person name="Sato S."/>
            <person name="Yamada T."/>
            <person name="Mori H."/>
            <person name="Tajima N."/>
            <person name="Moriyama T."/>
            <person name="Ikeuchi M."/>
            <person name="Watanabe M."/>
            <person name="Wada H."/>
            <person name="Kobayashi K."/>
            <person name="Saito M."/>
            <person name="Masuda T."/>
            <person name="Sasaki-Sekimoto Y."/>
            <person name="Mashiguchi K."/>
            <person name="Awai K."/>
            <person name="Shimojima M."/>
            <person name="Masuda S."/>
            <person name="Iwai M."/>
            <person name="Nobusawa T."/>
            <person name="Narise T."/>
            <person name="Kondo S."/>
            <person name="Saito H."/>
            <person name="Sato R."/>
            <person name="Murakawa M."/>
            <person name="Ihara Y."/>
            <person name="Oshima-Yamada Y."/>
            <person name="Ohtaka K."/>
            <person name="Satoh M."/>
            <person name="Sonobe K."/>
            <person name="Ishii M."/>
            <person name="Ohtani R."/>
            <person name="Kanamori-Sato M."/>
            <person name="Honoki R."/>
            <person name="Miyazaki D."/>
            <person name="Mochizuki H."/>
            <person name="Umetsu J."/>
            <person name="Higashi K."/>
            <person name="Shibata D."/>
            <person name="Kamiya Y."/>
            <person name="Sato N."/>
            <person name="Nakamura Y."/>
            <person name="Tabata S."/>
            <person name="Ida S."/>
            <person name="Kurokawa K."/>
            <person name="Ohta H."/>
        </authorList>
    </citation>
    <scope>NUCLEOTIDE SEQUENCE [LARGE SCALE GENOMIC DNA]</scope>
    <source>
        <strain evidence="3 4">NIES-2285</strain>
    </source>
</reference>
<dbReference type="OMA" id="IEVLWTP"/>
<dbReference type="AlphaFoldDB" id="A0A1Y1IEL0"/>
<sequence length="458" mass="48203">MAAVCTAPGAALAVLNTAGLGTRQRVSNRTAAAPLLSSKSAYLGTSECFGCTLLQTVRRRRSREGVARSSLRVEPCVEENAFPQKHAEAEAPIEKKLRVVDTPLQHFLLQKAGEIFSSVLKVAKQPVLVAALVAMLMTSFSGDALAATSGGRVGGSAFSSSRSSSSGGGSYSRSGSGGYSSGSSYSAPSLGGGYGSGIYSAPYAAPYTSYYGGFSPFGFSPFSFFAPSIGVGVGYGGSSIFTFLLFGMLALFLVQTVGSAISSRSDGGILGGGDAVSVMRLQVGLLGNARTLQRDLERIADRADTSTTSGLHYVLTETVLSLLRHPEYCVYGRGTTDKAKSFENAEASFNQLSLEERRKFEQETYVNVNSLKKKGGFNPKGDGFGNEYIVVTVIVAAEGNLKLPSVRSAEDLRQALTTLGSVPVDQLQAVEILWTPQDANDTLSETELLHDYPSLTAL</sequence>
<feature type="region of interest" description="Disordered" evidence="1">
    <location>
        <begin position="157"/>
        <end position="179"/>
    </location>
</feature>
<proteinExistence type="predicted"/>
<keyword evidence="2" id="KW-0812">Transmembrane</keyword>
<feature type="transmembrane region" description="Helical" evidence="2">
    <location>
        <begin position="233"/>
        <end position="254"/>
    </location>
</feature>
<evidence type="ECO:0000313" key="4">
    <source>
        <dbReference type="Proteomes" id="UP000054558"/>
    </source>
</evidence>
<protein>
    <recommendedName>
        <fullName evidence="5">DUF1517 domain-containing protein</fullName>
    </recommendedName>
</protein>
<keyword evidence="2" id="KW-0472">Membrane</keyword>
<accession>A0A1Y1IEL0</accession>
<keyword evidence="4" id="KW-1185">Reference proteome</keyword>
<dbReference type="Proteomes" id="UP000054558">
    <property type="component" value="Unassembled WGS sequence"/>
</dbReference>
<dbReference type="OrthoDB" id="542507at2759"/>
<dbReference type="EMBL" id="DF237245">
    <property type="protein sequence ID" value="GAQ86548.1"/>
    <property type="molecule type" value="Genomic_DNA"/>
</dbReference>
<keyword evidence="2" id="KW-1133">Transmembrane helix</keyword>
<gene>
    <name evidence="3" type="ORF">KFL_002960030</name>
</gene>
<dbReference type="STRING" id="105231.A0A1Y1IEL0"/>
<dbReference type="Pfam" id="PF07466">
    <property type="entry name" value="DUF1517"/>
    <property type="match status" value="1"/>
</dbReference>